<organism evidence="4 5">
    <name type="scientific">Streptomyces lycii</name>
    <dbReference type="NCBI Taxonomy" id="2654337"/>
    <lineage>
        <taxon>Bacteria</taxon>
        <taxon>Bacillati</taxon>
        <taxon>Actinomycetota</taxon>
        <taxon>Actinomycetes</taxon>
        <taxon>Kitasatosporales</taxon>
        <taxon>Streptomycetaceae</taxon>
        <taxon>Streptomyces</taxon>
    </lineage>
</organism>
<evidence type="ECO:0000256" key="2">
    <source>
        <dbReference type="ARBA" id="ARBA00023027"/>
    </source>
</evidence>
<dbReference type="Gene3D" id="3.40.50.720">
    <property type="entry name" value="NAD(P)-binding Rossmann-like Domain"/>
    <property type="match status" value="2"/>
</dbReference>
<keyword evidence="1" id="KW-0560">Oxidoreductase</keyword>
<dbReference type="EMBL" id="WHPN01000206">
    <property type="protein sequence ID" value="KAF4409549.1"/>
    <property type="molecule type" value="Genomic_DNA"/>
</dbReference>
<gene>
    <name evidence="4" type="ORF">GCU69_08460</name>
</gene>
<keyword evidence="2" id="KW-0520">NAD</keyword>
<dbReference type="Pfam" id="PF02826">
    <property type="entry name" value="2-Hacid_dh_C"/>
    <property type="match status" value="1"/>
</dbReference>
<evidence type="ECO:0000256" key="1">
    <source>
        <dbReference type="ARBA" id="ARBA00023002"/>
    </source>
</evidence>
<dbReference type="PANTHER" id="PTHR10996:SF178">
    <property type="entry name" value="2-HYDROXYACID DEHYDROGENASE YGL185C-RELATED"/>
    <property type="match status" value="1"/>
</dbReference>
<dbReference type="RefSeq" id="WP_156205536.1">
    <property type="nucleotide sequence ID" value="NZ_WHPN01000206.1"/>
</dbReference>
<comment type="caution">
    <text evidence="4">The sequence shown here is derived from an EMBL/GenBank/DDBJ whole genome shotgun (WGS) entry which is preliminary data.</text>
</comment>
<dbReference type="SUPFAM" id="SSF52283">
    <property type="entry name" value="Formate/glycerate dehydrogenase catalytic domain-like"/>
    <property type="match status" value="1"/>
</dbReference>
<keyword evidence="5" id="KW-1185">Reference proteome</keyword>
<dbReference type="SUPFAM" id="SSF51735">
    <property type="entry name" value="NAD(P)-binding Rossmann-fold domains"/>
    <property type="match status" value="1"/>
</dbReference>
<protein>
    <submittedName>
        <fullName evidence="4">D-2-hydroxyacid dehydrogenase</fullName>
    </submittedName>
</protein>
<dbReference type="Proteomes" id="UP000621266">
    <property type="component" value="Unassembled WGS sequence"/>
</dbReference>
<reference evidence="4 5" key="1">
    <citation type="submission" date="2019-10" db="EMBL/GenBank/DDBJ databases">
        <title>Streptomyces tenebrisbrunneis sp.nov., an endogenous actinomycete isolated from of Lycium ruthenicum.</title>
        <authorList>
            <person name="Ma L."/>
        </authorList>
    </citation>
    <scope>NUCLEOTIDE SEQUENCE [LARGE SCALE GENOMIC DNA]</scope>
    <source>
        <strain evidence="4 5">TRM 66187</strain>
    </source>
</reference>
<sequence>MAETAAPAVPDAAGGAAWDGLDVLVAHSRMAPRLLPVIEGEPGIRLRMAEEAGTDDADVLIGFQFPPGSLAKLDRLRWLHLTGTGVDHLGAAGLRPGVLVTNSAAVPVTAVAEYAVSGLLLLLKELPEVVRDPAAAWYRSGAQLLTGSTVAVAGAGRIGRAVLRRLTALGAHTVAVTRRGDVPVAEAERTVPAARLVREAPGIDHLVGCLPGTPQTRGLVGREVLAALPEHATVTNVGRAETVDNEALHTMLREGRLRGAFVDVHEREPLPPDDPVRSVPRLILSPHRAFAFPGEPAEVARTFLANLHDLRSGRTPRDLVPWPAERKPE</sequence>
<feature type="domain" description="D-isomer specific 2-hydroxyacid dehydrogenase NAD-binding" evidence="3">
    <location>
        <begin position="139"/>
        <end position="289"/>
    </location>
</feature>
<dbReference type="InterPro" id="IPR050223">
    <property type="entry name" value="D-isomer_2-hydroxyacid_DH"/>
</dbReference>
<dbReference type="PANTHER" id="PTHR10996">
    <property type="entry name" value="2-HYDROXYACID DEHYDROGENASE-RELATED"/>
    <property type="match status" value="1"/>
</dbReference>
<evidence type="ECO:0000313" key="4">
    <source>
        <dbReference type="EMBL" id="KAF4409549.1"/>
    </source>
</evidence>
<evidence type="ECO:0000313" key="5">
    <source>
        <dbReference type="Proteomes" id="UP000621266"/>
    </source>
</evidence>
<accession>A0ABQ7FPL2</accession>
<name>A0ABQ7FPL2_9ACTN</name>
<evidence type="ECO:0000259" key="3">
    <source>
        <dbReference type="Pfam" id="PF02826"/>
    </source>
</evidence>
<dbReference type="InterPro" id="IPR006140">
    <property type="entry name" value="D-isomer_DH_NAD-bd"/>
</dbReference>
<proteinExistence type="predicted"/>
<dbReference type="InterPro" id="IPR036291">
    <property type="entry name" value="NAD(P)-bd_dom_sf"/>
</dbReference>